<protein>
    <submittedName>
        <fullName evidence="1">Uncharacterized protein</fullName>
    </submittedName>
</protein>
<name>A0A3M7Q7H6_BRAPC</name>
<sequence>MTYSLNKSNPYPKCKYWLGQLRKKSQITGFKNQTLLSRLAWMLWLRFLNGRLELVTTLADDLVDELELDADFNCLTRCTVLQAILAPSPQSMC</sequence>
<proteinExistence type="predicted"/>
<gene>
    <name evidence="1" type="ORF">BpHYR1_053297</name>
</gene>
<reference evidence="1 2" key="1">
    <citation type="journal article" date="2018" name="Sci. Rep.">
        <title>Genomic signatures of local adaptation to the degree of environmental predictability in rotifers.</title>
        <authorList>
            <person name="Franch-Gras L."/>
            <person name="Hahn C."/>
            <person name="Garcia-Roger E.M."/>
            <person name="Carmona M.J."/>
            <person name="Serra M."/>
            <person name="Gomez A."/>
        </authorList>
    </citation>
    <scope>NUCLEOTIDE SEQUENCE [LARGE SCALE GENOMIC DNA]</scope>
    <source>
        <strain evidence="1">HYR1</strain>
    </source>
</reference>
<evidence type="ECO:0000313" key="1">
    <source>
        <dbReference type="EMBL" id="RNA07134.1"/>
    </source>
</evidence>
<keyword evidence="2" id="KW-1185">Reference proteome</keyword>
<dbReference type="EMBL" id="REGN01007143">
    <property type="protein sequence ID" value="RNA07134.1"/>
    <property type="molecule type" value="Genomic_DNA"/>
</dbReference>
<accession>A0A3M7Q7H6</accession>
<organism evidence="1 2">
    <name type="scientific">Brachionus plicatilis</name>
    <name type="common">Marine rotifer</name>
    <name type="synonym">Brachionus muelleri</name>
    <dbReference type="NCBI Taxonomy" id="10195"/>
    <lineage>
        <taxon>Eukaryota</taxon>
        <taxon>Metazoa</taxon>
        <taxon>Spiralia</taxon>
        <taxon>Gnathifera</taxon>
        <taxon>Rotifera</taxon>
        <taxon>Eurotatoria</taxon>
        <taxon>Monogononta</taxon>
        <taxon>Pseudotrocha</taxon>
        <taxon>Ploima</taxon>
        <taxon>Brachionidae</taxon>
        <taxon>Brachionus</taxon>
    </lineage>
</organism>
<evidence type="ECO:0000313" key="2">
    <source>
        <dbReference type="Proteomes" id="UP000276133"/>
    </source>
</evidence>
<dbReference type="Proteomes" id="UP000276133">
    <property type="component" value="Unassembled WGS sequence"/>
</dbReference>
<comment type="caution">
    <text evidence="1">The sequence shown here is derived from an EMBL/GenBank/DDBJ whole genome shotgun (WGS) entry which is preliminary data.</text>
</comment>
<dbReference type="AlphaFoldDB" id="A0A3M7Q7H6"/>